<feature type="region of interest" description="Disordered" evidence="5">
    <location>
        <begin position="186"/>
        <end position="220"/>
    </location>
</feature>
<feature type="domain" description="HIG1" evidence="7">
    <location>
        <begin position="101"/>
        <end position="192"/>
    </location>
</feature>
<evidence type="ECO:0000256" key="1">
    <source>
        <dbReference type="ARBA" id="ARBA00004173"/>
    </source>
</evidence>
<gene>
    <name evidence="8" type="primary">RCF2</name>
    <name evidence="8" type="ORF">H4219_000846</name>
</gene>
<comment type="caution">
    <text evidence="8">The sequence shown here is derived from an EMBL/GenBank/DDBJ whole genome shotgun (WGS) entry which is preliminary data.</text>
</comment>
<feature type="transmembrane region" description="Helical" evidence="6">
    <location>
        <begin position="65"/>
        <end position="82"/>
    </location>
</feature>
<dbReference type="GO" id="GO:0005739">
    <property type="term" value="C:mitochondrion"/>
    <property type="evidence" value="ECO:0007669"/>
    <property type="project" value="UniProtKB-SubCell"/>
</dbReference>
<evidence type="ECO:0000256" key="5">
    <source>
        <dbReference type="SAM" id="MobiDB-lite"/>
    </source>
</evidence>
<name>A0A9W8A523_9FUNG</name>
<feature type="compositionally biased region" description="Low complexity" evidence="5">
    <location>
        <begin position="186"/>
        <end position="195"/>
    </location>
</feature>
<dbReference type="EMBL" id="JANBPU010000006">
    <property type="protein sequence ID" value="KAJ1921247.1"/>
    <property type="molecule type" value="Genomic_DNA"/>
</dbReference>
<evidence type="ECO:0000256" key="3">
    <source>
        <dbReference type="ARBA" id="ARBA00022989"/>
    </source>
</evidence>
<dbReference type="PANTHER" id="PTHR28018">
    <property type="entry name" value="RESPIRATORY SUPERCOMPLEX FACTOR 2, MITOCHONDRIAL"/>
    <property type="match status" value="1"/>
</dbReference>
<dbReference type="Proteomes" id="UP001150538">
    <property type="component" value="Unassembled WGS sequence"/>
</dbReference>
<evidence type="ECO:0000256" key="2">
    <source>
        <dbReference type="ARBA" id="ARBA00022692"/>
    </source>
</evidence>
<keyword evidence="2 6" id="KW-0812">Transmembrane</keyword>
<dbReference type="AlphaFoldDB" id="A0A9W8A523"/>
<accession>A0A9W8A523</accession>
<evidence type="ECO:0000256" key="6">
    <source>
        <dbReference type="SAM" id="Phobius"/>
    </source>
</evidence>
<keyword evidence="4 6" id="KW-0472">Membrane</keyword>
<sequence length="220" mass="23668">MVATTSTTVSPTDNSGVSLNDKPKETLDRFLLRQGLVYSAIGVGCAGAAHLLGSRFSPLYRKVPFGIRLSFASGGIIGYATYMTETSTQHYRQKLRGIEPDEDQKPPMAAAQAGGSVDKAIDFISDNRWSILGITWLGGISASIYRMYSQKGLTWTQRVVQARMYAQALTIVGILATAGIASLSTSSSKSGNGANHQNHRFESPELRQILQADSSKSSSE</sequence>
<comment type="subcellular location">
    <subcellularLocation>
        <location evidence="1">Mitochondrion</location>
    </subcellularLocation>
</comment>
<reference evidence="8" key="1">
    <citation type="submission" date="2022-07" db="EMBL/GenBank/DDBJ databases">
        <title>Phylogenomic reconstructions and comparative analyses of Kickxellomycotina fungi.</title>
        <authorList>
            <person name="Reynolds N.K."/>
            <person name="Stajich J.E."/>
            <person name="Barry K."/>
            <person name="Grigoriev I.V."/>
            <person name="Crous P."/>
            <person name="Smith M.E."/>
        </authorList>
    </citation>
    <scope>NUCLEOTIDE SEQUENCE</scope>
    <source>
        <strain evidence="8">NBRC 100468</strain>
    </source>
</reference>
<evidence type="ECO:0000256" key="4">
    <source>
        <dbReference type="ARBA" id="ARBA00023136"/>
    </source>
</evidence>
<feature type="compositionally biased region" description="Polar residues" evidence="5">
    <location>
        <begin position="211"/>
        <end position="220"/>
    </location>
</feature>
<proteinExistence type="predicted"/>
<keyword evidence="3 6" id="KW-1133">Transmembrane helix</keyword>
<dbReference type="Pfam" id="PF04588">
    <property type="entry name" value="HIG_1_N"/>
    <property type="match status" value="1"/>
</dbReference>
<keyword evidence="9" id="KW-1185">Reference proteome</keyword>
<evidence type="ECO:0000313" key="8">
    <source>
        <dbReference type="EMBL" id="KAJ1921247.1"/>
    </source>
</evidence>
<dbReference type="PROSITE" id="PS51503">
    <property type="entry name" value="HIG1"/>
    <property type="match status" value="1"/>
</dbReference>
<feature type="transmembrane region" description="Helical" evidence="6">
    <location>
        <begin position="164"/>
        <end position="183"/>
    </location>
</feature>
<feature type="compositionally biased region" description="Polar residues" evidence="5">
    <location>
        <begin position="1"/>
        <end position="18"/>
    </location>
</feature>
<dbReference type="GO" id="GO:0033617">
    <property type="term" value="P:mitochondrial respiratory chain complex IV assembly"/>
    <property type="evidence" value="ECO:0007669"/>
    <property type="project" value="TreeGrafter"/>
</dbReference>
<evidence type="ECO:0000313" key="9">
    <source>
        <dbReference type="Proteomes" id="UP001150538"/>
    </source>
</evidence>
<dbReference type="OrthoDB" id="1915122at2759"/>
<feature type="transmembrane region" description="Helical" evidence="6">
    <location>
        <begin position="129"/>
        <end position="148"/>
    </location>
</feature>
<protein>
    <submittedName>
        <fullName evidence="8">Replication factor C, subunit RFC4</fullName>
    </submittedName>
</protein>
<dbReference type="InterPro" id="IPR007667">
    <property type="entry name" value="Hypoxia_induced_domain"/>
</dbReference>
<feature type="transmembrane region" description="Helical" evidence="6">
    <location>
        <begin position="35"/>
        <end position="53"/>
    </location>
</feature>
<dbReference type="InterPro" id="IPR040153">
    <property type="entry name" value="Rcf2"/>
</dbReference>
<feature type="region of interest" description="Disordered" evidence="5">
    <location>
        <begin position="1"/>
        <end position="21"/>
    </location>
</feature>
<evidence type="ECO:0000259" key="7">
    <source>
        <dbReference type="PROSITE" id="PS51503"/>
    </source>
</evidence>
<organism evidence="8 9">
    <name type="scientific">Mycoemilia scoparia</name>
    <dbReference type="NCBI Taxonomy" id="417184"/>
    <lineage>
        <taxon>Eukaryota</taxon>
        <taxon>Fungi</taxon>
        <taxon>Fungi incertae sedis</taxon>
        <taxon>Zoopagomycota</taxon>
        <taxon>Kickxellomycotina</taxon>
        <taxon>Kickxellomycetes</taxon>
        <taxon>Kickxellales</taxon>
        <taxon>Kickxellaceae</taxon>
        <taxon>Mycoemilia</taxon>
    </lineage>
</organism>
<dbReference type="PANTHER" id="PTHR28018:SF3">
    <property type="entry name" value="RESPIRATORY SUPERCOMPLEX FACTOR 2, MITOCHONDRIAL"/>
    <property type="match status" value="1"/>
</dbReference>